<protein>
    <submittedName>
        <fullName evidence="4">TatD family deoxyribonuclease</fullName>
    </submittedName>
</protein>
<dbReference type="GO" id="GO:0046872">
    <property type="term" value="F:metal ion binding"/>
    <property type="evidence" value="ECO:0007669"/>
    <property type="project" value="UniProtKB-KW"/>
</dbReference>
<dbReference type="Proteomes" id="UP000321595">
    <property type="component" value="Chromosome"/>
</dbReference>
<dbReference type="Pfam" id="PF01026">
    <property type="entry name" value="TatD_DNase"/>
    <property type="match status" value="1"/>
</dbReference>
<dbReference type="GO" id="GO:0004536">
    <property type="term" value="F:DNA nuclease activity"/>
    <property type="evidence" value="ECO:0007669"/>
    <property type="project" value="InterPro"/>
</dbReference>
<dbReference type="InterPro" id="IPR032466">
    <property type="entry name" value="Metal_Hydrolase"/>
</dbReference>
<dbReference type="FunFam" id="3.20.20.140:FF:000005">
    <property type="entry name" value="TatD family hydrolase"/>
    <property type="match status" value="1"/>
</dbReference>
<organism evidence="4 5">
    <name type="scientific">Microvenator marinus</name>
    <dbReference type="NCBI Taxonomy" id="2600177"/>
    <lineage>
        <taxon>Bacteria</taxon>
        <taxon>Deltaproteobacteria</taxon>
        <taxon>Bradymonadales</taxon>
        <taxon>Microvenatoraceae</taxon>
        <taxon>Microvenator</taxon>
    </lineage>
</organism>
<evidence type="ECO:0000313" key="5">
    <source>
        <dbReference type="Proteomes" id="UP000321595"/>
    </source>
</evidence>
<keyword evidence="5" id="KW-1185">Reference proteome</keyword>
<dbReference type="NCBIfam" id="TIGR00010">
    <property type="entry name" value="YchF/TatD family DNA exonuclease"/>
    <property type="match status" value="1"/>
</dbReference>
<keyword evidence="1 3" id="KW-0479">Metal-binding</keyword>
<dbReference type="PROSITE" id="PS01090">
    <property type="entry name" value="TATD_2"/>
    <property type="match status" value="1"/>
</dbReference>
<evidence type="ECO:0000256" key="3">
    <source>
        <dbReference type="PIRSR" id="PIRSR005902-1"/>
    </source>
</evidence>
<sequence>MTMRPHGASSRRELGSLLIQKPASLHTNCLEVELMLFDTHAHLDFPALADDFENVRATMLEAGVEHVVCIGASRGIDSNYRALEFARKYPEMIRCSAGIHPHDADMVTPEVVDLIRNEFASLPEVVGIGESGLDYYYDKADRDKQNWAFREFLQLSKEVSKPIIIHSRDAEEDTLQALRDTGVNTGILHCFTGSRAMAEALVTEFDFHLSFSGIVTFKNGRELLEIAAEVVPLNRVLVETDSPYLAPVPFRGKTNQPAYVRHTAAAIAEARGLSLEDFAAETTKNAKEIYGFSPVAP</sequence>
<dbReference type="InterPro" id="IPR015991">
    <property type="entry name" value="TatD/YcfH-like"/>
</dbReference>
<dbReference type="OrthoDB" id="9810005at2"/>
<gene>
    <name evidence="4" type="ORF">FRD01_04130</name>
</gene>
<feature type="binding site" evidence="3">
    <location>
        <position position="130"/>
    </location>
    <ligand>
        <name>a divalent metal cation</name>
        <dbReference type="ChEBI" id="CHEBI:60240"/>
        <label>1</label>
    </ligand>
</feature>
<feature type="binding site" evidence="3">
    <location>
        <position position="189"/>
    </location>
    <ligand>
        <name>a divalent metal cation</name>
        <dbReference type="ChEBI" id="CHEBI:60240"/>
        <label>2</label>
    </ligand>
</feature>
<dbReference type="PROSITE" id="PS01137">
    <property type="entry name" value="TATD_1"/>
    <property type="match status" value="1"/>
</dbReference>
<dbReference type="InterPro" id="IPR018228">
    <property type="entry name" value="DNase_TatD-rel_CS"/>
</dbReference>
<accession>A0A5B8XN61</accession>
<feature type="binding site" evidence="3">
    <location>
        <position position="42"/>
    </location>
    <ligand>
        <name>a divalent metal cation</name>
        <dbReference type="ChEBI" id="CHEBI:60240"/>
        <label>1</label>
    </ligand>
</feature>
<evidence type="ECO:0000256" key="1">
    <source>
        <dbReference type="ARBA" id="ARBA00022723"/>
    </source>
</evidence>
<dbReference type="CDD" id="cd01310">
    <property type="entry name" value="TatD_DNAse"/>
    <property type="match status" value="1"/>
</dbReference>
<dbReference type="GO" id="GO:0016788">
    <property type="term" value="F:hydrolase activity, acting on ester bonds"/>
    <property type="evidence" value="ECO:0007669"/>
    <property type="project" value="InterPro"/>
</dbReference>
<name>A0A5B8XN61_9DELT</name>
<dbReference type="PIRSF" id="PIRSF005902">
    <property type="entry name" value="DNase_TatD"/>
    <property type="match status" value="1"/>
</dbReference>
<dbReference type="KEGG" id="bbae:FRD01_04130"/>
<dbReference type="SUPFAM" id="SSF51556">
    <property type="entry name" value="Metallo-dependent hydrolases"/>
    <property type="match status" value="1"/>
</dbReference>
<reference evidence="4 5" key="1">
    <citation type="submission" date="2019-08" db="EMBL/GenBank/DDBJ databases">
        <authorList>
            <person name="Liang Q."/>
        </authorList>
    </citation>
    <scope>NUCLEOTIDE SEQUENCE [LARGE SCALE GENOMIC DNA]</scope>
    <source>
        <strain evidence="4 5">V1718</strain>
    </source>
</reference>
<dbReference type="InterPro" id="IPR001130">
    <property type="entry name" value="TatD-like"/>
</dbReference>
<dbReference type="Gene3D" id="3.20.20.140">
    <property type="entry name" value="Metal-dependent hydrolases"/>
    <property type="match status" value="1"/>
</dbReference>
<dbReference type="PANTHER" id="PTHR46124:SF2">
    <property type="entry name" value="D-AMINOACYL-TRNA DEACYLASE"/>
    <property type="match status" value="1"/>
</dbReference>
<feature type="binding site" evidence="3">
    <location>
        <position position="166"/>
    </location>
    <ligand>
        <name>a divalent metal cation</name>
        <dbReference type="ChEBI" id="CHEBI:60240"/>
        <label>2</label>
    </ligand>
</feature>
<feature type="binding site" evidence="3">
    <location>
        <position position="241"/>
    </location>
    <ligand>
        <name>a divalent metal cation</name>
        <dbReference type="ChEBI" id="CHEBI:60240"/>
        <label>1</label>
    </ligand>
</feature>
<evidence type="ECO:0000256" key="2">
    <source>
        <dbReference type="ARBA" id="ARBA00022801"/>
    </source>
</evidence>
<dbReference type="EMBL" id="CP042467">
    <property type="protein sequence ID" value="QED26448.1"/>
    <property type="molecule type" value="Genomic_DNA"/>
</dbReference>
<feature type="binding site" evidence="3">
    <location>
        <position position="40"/>
    </location>
    <ligand>
        <name>a divalent metal cation</name>
        <dbReference type="ChEBI" id="CHEBI:60240"/>
        <label>1</label>
    </ligand>
</feature>
<proteinExistence type="predicted"/>
<evidence type="ECO:0000313" key="4">
    <source>
        <dbReference type="EMBL" id="QED26448.1"/>
    </source>
</evidence>
<keyword evidence="2" id="KW-0378">Hydrolase</keyword>
<dbReference type="PANTHER" id="PTHR46124">
    <property type="entry name" value="D-AMINOACYL-TRNA DEACYLASE"/>
    <property type="match status" value="1"/>
</dbReference>
<dbReference type="GO" id="GO:0005829">
    <property type="term" value="C:cytosol"/>
    <property type="evidence" value="ECO:0007669"/>
    <property type="project" value="TreeGrafter"/>
</dbReference>
<dbReference type="AlphaFoldDB" id="A0A5B8XN61"/>